<organism evidence="1 2">
    <name type="scientific">Sparassis crispa</name>
    <dbReference type="NCBI Taxonomy" id="139825"/>
    <lineage>
        <taxon>Eukaryota</taxon>
        <taxon>Fungi</taxon>
        <taxon>Dikarya</taxon>
        <taxon>Basidiomycota</taxon>
        <taxon>Agaricomycotina</taxon>
        <taxon>Agaricomycetes</taxon>
        <taxon>Polyporales</taxon>
        <taxon>Sparassidaceae</taxon>
        <taxon>Sparassis</taxon>
    </lineage>
</organism>
<dbReference type="Proteomes" id="UP000287166">
    <property type="component" value="Unassembled WGS sequence"/>
</dbReference>
<proteinExistence type="predicted"/>
<reference evidence="1 2" key="1">
    <citation type="journal article" date="2018" name="Sci. Rep.">
        <title>Genome sequence of the cauliflower mushroom Sparassis crispa (Hanabiratake) and its association with beneficial usage.</title>
        <authorList>
            <person name="Kiyama R."/>
            <person name="Furutani Y."/>
            <person name="Kawaguchi K."/>
            <person name="Nakanishi T."/>
        </authorList>
    </citation>
    <scope>NUCLEOTIDE SEQUENCE [LARGE SCALE GENOMIC DNA]</scope>
</reference>
<dbReference type="RefSeq" id="XP_027611822.1">
    <property type="nucleotide sequence ID" value="XM_027756021.1"/>
</dbReference>
<dbReference type="EMBL" id="BFAD01000003">
    <property type="protein sequence ID" value="GBE80909.1"/>
    <property type="molecule type" value="Genomic_DNA"/>
</dbReference>
<evidence type="ECO:0000313" key="2">
    <source>
        <dbReference type="Proteomes" id="UP000287166"/>
    </source>
</evidence>
<dbReference type="AlphaFoldDB" id="A0A401GFH2"/>
<gene>
    <name evidence="1" type="ORF">SCP_0306300</name>
</gene>
<sequence length="112" mass="12532">MSRRLEWLGMSEVYLIFTGGLLVSQEENLAQRRRAQTPISAVCFSPAAHEHWICSLLPIGASTEHRAQRPTGSPVAVASVWVITWTHGHILDVPTDMSFMEQDAVLGYQDRN</sequence>
<keyword evidence="2" id="KW-1185">Reference proteome</keyword>
<name>A0A401GFH2_9APHY</name>
<comment type="caution">
    <text evidence="1">The sequence shown here is derived from an EMBL/GenBank/DDBJ whole genome shotgun (WGS) entry which is preliminary data.</text>
</comment>
<protein>
    <submittedName>
        <fullName evidence="1">Uncharacterized protein</fullName>
    </submittedName>
</protein>
<dbReference type="GeneID" id="38777826"/>
<dbReference type="InParanoid" id="A0A401GFH2"/>
<evidence type="ECO:0000313" key="1">
    <source>
        <dbReference type="EMBL" id="GBE80909.1"/>
    </source>
</evidence>
<accession>A0A401GFH2</accession>